<dbReference type="AlphaFoldDB" id="A0AA40TIU4"/>
<sequence length="79" mass="8991">MDEKYEVHAFECDGSTHLFVWVNSTGVKFYSFVGESYEICKDMFLQRANAELMGQHSGYLRGLVGLNDSIISKVETFTL</sequence>
<proteinExistence type="predicted"/>
<dbReference type="Proteomes" id="UP000050520">
    <property type="component" value="Unassembled WGS sequence"/>
</dbReference>
<reference evidence="1 2" key="2">
    <citation type="journal article" date="2017" name="PLoS ONE">
        <title>Genomic and phenotypic characterisation of fluoroquinolone resistance mechanisms in Enterobacteriaceae in Durban, South Africa.</title>
        <authorList>
            <person name="Osei Sekyere J."/>
            <person name="Amoako D.G."/>
        </authorList>
    </citation>
    <scope>NUCLEOTIDE SEQUENCE [LARGE SCALE GENOMIC DNA]</scope>
    <source>
        <strain evidence="1 2">ST62:944112508</strain>
    </source>
</reference>
<evidence type="ECO:0000313" key="1">
    <source>
        <dbReference type="EMBL" id="KPR52851.1"/>
    </source>
</evidence>
<gene>
    <name evidence="1" type="ORF">AN672_20690</name>
</gene>
<dbReference type="RefSeq" id="WP_057064516.1">
    <property type="nucleotide sequence ID" value="NZ_BGLH01000008.1"/>
</dbReference>
<reference evidence="2" key="1">
    <citation type="submission" date="2015-09" db="EMBL/GenBank/DDBJ databases">
        <title>Prevalence of NDMs in South Africa.</title>
        <authorList>
            <person name="Osei Sekyere J."/>
            <person name="Govinden U."/>
            <person name="Essack S."/>
            <person name="Haldorsen B."/>
            <person name="Samuelsen O."/>
            <person name="Aasnaes B."/>
            <person name="Sundsfjord A."/>
        </authorList>
    </citation>
    <scope>NUCLEOTIDE SEQUENCE [LARGE SCALE GENOMIC DNA]</scope>
    <source>
        <strain evidence="2">ST62:944112508</strain>
    </source>
</reference>
<comment type="caution">
    <text evidence="1">The sequence shown here is derived from an EMBL/GenBank/DDBJ whole genome shotgun (WGS) entry which is preliminary data.</text>
</comment>
<accession>A0AA40TIU4</accession>
<protein>
    <submittedName>
        <fullName evidence="1">Uncharacterized protein</fullName>
    </submittedName>
</protein>
<name>A0AA40TIU4_CITFR</name>
<organism evidence="1 2">
    <name type="scientific">Citrobacter freundii</name>
    <dbReference type="NCBI Taxonomy" id="546"/>
    <lineage>
        <taxon>Bacteria</taxon>
        <taxon>Pseudomonadati</taxon>
        <taxon>Pseudomonadota</taxon>
        <taxon>Gammaproteobacteria</taxon>
        <taxon>Enterobacterales</taxon>
        <taxon>Enterobacteriaceae</taxon>
        <taxon>Citrobacter</taxon>
        <taxon>Citrobacter freundii complex</taxon>
    </lineage>
</organism>
<dbReference type="EMBL" id="LJEB01000101">
    <property type="protein sequence ID" value="KPR52851.1"/>
    <property type="molecule type" value="Genomic_DNA"/>
</dbReference>
<evidence type="ECO:0000313" key="2">
    <source>
        <dbReference type="Proteomes" id="UP000050520"/>
    </source>
</evidence>